<organism evidence="2 3">
    <name type="scientific">Albimonas pacifica</name>
    <dbReference type="NCBI Taxonomy" id="1114924"/>
    <lineage>
        <taxon>Bacteria</taxon>
        <taxon>Pseudomonadati</taxon>
        <taxon>Pseudomonadota</taxon>
        <taxon>Alphaproteobacteria</taxon>
        <taxon>Rhodobacterales</taxon>
        <taxon>Paracoccaceae</taxon>
        <taxon>Albimonas</taxon>
    </lineage>
</organism>
<dbReference type="Proteomes" id="UP000199377">
    <property type="component" value="Unassembled WGS sequence"/>
</dbReference>
<dbReference type="GO" id="GO:0008237">
    <property type="term" value="F:metallopeptidase activity"/>
    <property type="evidence" value="ECO:0007669"/>
    <property type="project" value="InterPro"/>
</dbReference>
<reference evidence="2 3" key="1">
    <citation type="submission" date="2016-10" db="EMBL/GenBank/DDBJ databases">
        <authorList>
            <person name="de Groot N.N."/>
        </authorList>
    </citation>
    <scope>NUCLEOTIDE SEQUENCE [LARGE SCALE GENOMIC DNA]</scope>
    <source>
        <strain evidence="2 3">CGMCC 1.11030</strain>
    </source>
</reference>
<proteinExistence type="predicted"/>
<accession>A0A1I3HTA7</accession>
<dbReference type="InterPro" id="IPR024079">
    <property type="entry name" value="MetalloPept_cat_dom_sf"/>
</dbReference>
<protein>
    <submittedName>
        <fullName evidence="2">VPLPA-CTERM protein sorting domain-containing protein</fullName>
    </submittedName>
</protein>
<keyword evidence="3" id="KW-1185">Reference proteome</keyword>
<dbReference type="SUPFAM" id="SSF55486">
    <property type="entry name" value="Metalloproteases ('zincins'), catalytic domain"/>
    <property type="match status" value="1"/>
</dbReference>
<keyword evidence="1" id="KW-1133">Transmembrane helix</keyword>
<evidence type="ECO:0000256" key="1">
    <source>
        <dbReference type="SAM" id="Phobius"/>
    </source>
</evidence>
<sequence length="277" mass="27625">MTIGTGASARRAIGRGRAWAARRIAAARPGRAAALVAAILAGSVAGVGAEAARATPVYTSELAVQRVTICVDAGAACWTPQIDAALLQTMFDPAGIRLVLPAPIELPDFDFTLSGGEVDAFAALEDFSAALGVPPTAAHTAWIGGTPEIAGNTIGLAYVGAALRPYGVMQATPDFSLGASTALFAHKLGHILGARHDGDGNLAPVSGFIMQPVPSATPATTFSTSSLEAFAASPLPGPPGTFATAVPAPAAGGLLALALGALALVRRRRLSSPAGSS</sequence>
<dbReference type="AlphaFoldDB" id="A0A1I3HTA7"/>
<dbReference type="NCBIfam" id="TIGR02595">
    <property type="entry name" value="PEP_CTERM"/>
    <property type="match status" value="1"/>
</dbReference>
<dbReference type="InterPro" id="IPR013424">
    <property type="entry name" value="Ice-binding_C"/>
</dbReference>
<evidence type="ECO:0000313" key="2">
    <source>
        <dbReference type="EMBL" id="SFI38955.1"/>
    </source>
</evidence>
<gene>
    <name evidence="2" type="ORF">SAMN05216258_106163</name>
</gene>
<name>A0A1I3HTA7_9RHOB</name>
<dbReference type="RefSeq" id="WP_092860518.1">
    <property type="nucleotide sequence ID" value="NZ_FOQH01000006.1"/>
</dbReference>
<evidence type="ECO:0000313" key="3">
    <source>
        <dbReference type="Proteomes" id="UP000199377"/>
    </source>
</evidence>
<dbReference type="EMBL" id="FOQH01000006">
    <property type="protein sequence ID" value="SFI38955.1"/>
    <property type="molecule type" value="Genomic_DNA"/>
</dbReference>
<keyword evidence="1" id="KW-0472">Membrane</keyword>
<dbReference type="OrthoDB" id="9792152at2"/>
<feature type="transmembrane region" description="Helical" evidence="1">
    <location>
        <begin position="242"/>
        <end position="265"/>
    </location>
</feature>
<keyword evidence="1" id="KW-0812">Transmembrane</keyword>
<dbReference type="Gene3D" id="3.40.390.10">
    <property type="entry name" value="Collagenase (Catalytic Domain)"/>
    <property type="match status" value="1"/>
</dbReference>